<evidence type="ECO:0000313" key="1">
    <source>
        <dbReference type="EMBL" id="WVX50914.1"/>
    </source>
</evidence>
<reference evidence="2" key="2">
    <citation type="submission" date="2024-01" db="EMBL/GenBank/DDBJ databases">
        <title>Roseobacter fucihabitans sp. nov., isolated from the brown alga Fucus spiralis.</title>
        <authorList>
            <person name="Hahnke S."/>
            <person name="Berger M."/>
            <person name="Schlingloff A."/>
            <person name="Athale I."/>
            <person name="Neumann-Schaal M."/>
            <person name="Adenaya A."/>
            <person name="Poehlein A."/>
            <person name="Daniel R."/>
            <person name="Pertersen J."/>
            <person name="Brinkhoff T."/>
        </authorList>
    </citation>
    <scope>NUCLEOTIDE SEQUENCE [LARGE SCALE GENOMIC DNA]</scope>
    <source>
        <strain evidence="2">B14</strain>
    </source>
</reference>
<evidence type="ECO:0008006" key="3">
    <source>
        <dbReference type="Google" id="ProtNLM"/>
    </source>
</evidence>
<reference evidence="1 2" key="1">
    <citation type="submission" date="2015-07" db="EMBL/GenBank/DDBJ databases">
        <authorList>
            <person name="Voget S."/>
            <person name="Dogs M."/>
            <person name="Brinkhoff T.H."/>
            <person name="Daniel R."/>
        </authorList>
    </citation>
    <scope>NUCLEOTIDE SEQUENCE [LARGE SCALE GENOMIC DNA]</scope>
    <source>
        <strain evidence="1 2">B14</strain>
    </source>
</reference>
<proteinExistence type="predicted"/>
<sequence length="241" mass="25046">MSVQPHDQTRGESMPVFNDQRSAPLSCSEVAALCMKAARGAGMSWGMAEEAGFAAAWLVSHDVDGPSHLRAHLERVDGRSWSDLCPSITPGIWQNTAGQAACPIILGATMCDYANLPEGPTAGAIVKLGKVSAPILLVPFLASIAQDDHLAITLSWDGGAFCLEQCEANIRTAEKALCAPDLELTLTAKAATPSHAPVALTRKANISAETIIALNTLAMRTTVPASDASRAGAGSALSDND</sequence>
<gene>
    <name evidence="1" type="ORF">ROLI_040140</name>
</gene>
<dbReference type="RefSeq" id="WP_187429294.1">
    <property type="nucleotide sequence ID" value="NZ_CP143423.1"/>
</dbReference>
<dbReference type="InterPro" id="IPR022201">
    <property type="entry name" value="DUF3726"/>
</dbReference>
<protein>
    <recommendedName>
        <fullName evidence="3">DUF3726 domain-containing protein</fullName>
    </recommendedName>
</protein>
<keyword evidence="2" id="KW-1185">Reference proteome</keyword>
<accession>A0ABZ2BY29</accession>
<evidence type="ECO:0000313" key="2">
    <source>
        <dbReference type="Proteomes" id="UP001318682"/>
    </source>
</evidence>
<dbReference type="Pfam" id="PF12525">
    <property type="entry name" value="DUF3726"/>
    <property type="match status" value="1"/>
</dbReference>
<organism evidence="1 2">
    <name type="scientific">Roseobacter fucihabitans</name>
    <dbReference type="NCBI Taxonomy" id="1537242"/>
    <lineage>
        <taxon>Bacteria</taxon>
        <taxon>Pseudomonadati</taxon>
        <taxon>Pseudomonadota</taxon>
        <taxon>Alphaproteobacteria</taxon>
        <taxon>Rhodobacterales</taxon>
        <taxon>Roseobacteraceae</taxon>
        <taxon>Roseobacter</taxon>
    </lineage>
</organism>
<dbReference type="EMBL" id="CP143423">
    <property type="protein sequence ID" value="WVX50914.1"/>
    <property type="molecule type" value="Genomic_DNA"/>
</dbReference>
<name>A0ABZ2BY29_9RHOB</name>
<dbReference type="Proteomes" id="UP001318682">
    <property type="component" value="Chromosome"/>
</dbReference>